<sequence length="169" mass="18238">MRHILLTAVLAMTLLLNGCGYHLVGHGESSGAIPADIKTVTINVSGDKQKALSIFRNRLSSESFALVDSAEVVDADAHAVLHVNIQPVAFVPSAYDAAGVATQYQMTYSGSLFVQRSGQRVWQSGILLQRGDVFVTGGPASIEASKERLLRDLRKQWVNDALGRLRSGF</sequence>
<organism evidence="1 2">
    <name type="scientific">Mariprofundus micogutta</name>
    <dbReference type="NCBI Taxonomy" id="1921010"/>
    <lineage>
        <taxon>Bacteria</taxon>
        <taxon>Pseudomonadati</taxon>
        <taxon>Pseudomonadota</taxon>
        <taxon>Candidatius Mariprofundia</taxon>
        <taxon>Mariprofundales</taxon>
        <taxon>Mariprofundaceae</taxon>
        <taxon>Mariprofundus</taxon>
    </lineage>
</organism>
<gene>
    <name evidence="1" type="ORF">MMIC_P0513</name>
</gene>
<protein>
    <recommendedName>
        <fullName evidence="3">Lipopolysaccharide-assembly</fullName>
    </recommendedName>
</protein>
<dbReference type="RefSeq" id="WP_072658772.1">
    <property type="nucleotide sequence ID" value="NZ_BDFD01000003.1"/>
</dbReference>
<comment type="caution">
    <text evidence="1">The sequence shown here is derived from an EMBL/GenBank/DDBJ whole genome shotgun (WGS) entry which is preliminary data.</text>
</comment>
<dbReference type="AlphaFoldDB" id="A0A1L8CKX5"/>
<evidence type="ECO:0000313" key="2">
    <source>
        <dbReference type="Proteomes" id="UP000231632"/>
    </source>
</evidence>
<dbReference type="Gene3D" id="3.30.160.150">
    <property type="entry name" value="Lipoprotein like domain"/>
    <property type="match status" value="1"/>
</dbReference>
<reference evidence="1 2" key="1">
    <citation type="journal article" date="2017" name="Arch. Microbiol.">
        <title>Mariprofundus micogutta sp. nov., a novel iron-oxidizing zetaproteobacterium isolated from a deep-sea hydrothermal field at the Bayonnaise knoll of the Izu-Ogasawara arc, and a description of Mariprofundales ord. nov. and Zetaproteobacteria classis nov.</title>
        <authorList>
            <person name="Makita H."/>
            <person name="Tanaka E."/>
            <person name="Mitsunobu S."/>
            <person name="Miyazaki M."/>
            <person name="Nunoura T."/>
            <person name="Uematsu K."/>
            <person name="Takaki Y."/>
            <person name="Nishi S."/>
            <person name="Shimamura S."/>
            <person name="Takai K."/>
        </authorList>
    </citation>
    <scope>NUCLEOTIDE SEQUENCE [LARGE SCALE GENOMIC DNA]</scope>
    <source>
        <strain evidence="1 2">ET2</strain>
    </source>
</reference>
<accession>A0A1L8CKX5</accession>
<evidence type="ECO:0000313" key="1">
    <source>
        <dbReference type="EMBL" id="GAV19566.1"/>
    </source>
</evidence>
<proteinExistence type="predicted"/>
<dbReference type="Proteomes" id="UP000231632">
    <property type="component" value="Unassembled WGS sequence"/>
</dbReference>
<dbReference type="STRING" id="1921010.MMIC_P0513"/>
<dbReference type="EMBL" id="BDFD01000003">
    <property type="protein sequence ID" value="GAV19566.1"/>
    <property type="molecule type" value="Genomic_DNA"/>
</dbReference>
<dbReference type="OrthoDB" id="5294212at2"/>
<keyword evidence="2" id="KW-1185">Reference proteome</keyword>
<name>A0A1L8CKX5_9PROT</name>
<evidence type="ECO:0008006" key="3">
    <source>
        <dbReference type="Google" id="ProtNLM"/>
    </source>
</evidence>